<dbReference type="OrthoDB" id="340106at2"/>
<dbReference type="RefSeq" id="WP_092569344.1">
    <property type="nucleotide sequence ID" value="NZ_BMXH01000001.1"/>
</dbReference>
<evidence type="ECO:0000313" key="1">
    <source>
        <dbReference type="EMBL" id="SDX24638.1"/>
    </source>
</evidence>
<keyword evidence="2" id="KW-1185">Reference proteome</keyword>
<name>A0A1H3A5V6_9GAMM</name>
<dbReference type="InterPro" id="IPR009758">
    <property type="entry name" value="DUF1326"/>
</dbReference>
<dbReference type="STRING" id="574349.SAMN05443545_104356"/>
<evidence type="ECO:0000313" key="2">
    <source>
        <dbReference type="Proteomes" id="UP000198500"/>
    </source>
</evidence>
<protein>
    <recommendedName>
        <fullName evidence="3">DUF1326 domain-containing protein</fullName>
    </recommendedName>
</protein>
<dbReference type="Proteomes" id="UP000198500">
    <property type="component" value="Unassembled WGS sequence"/>
</dbReference>
<dbReference type="EMBL" id="FNNI01000004">
    <property type="protein sequence ID" value="SDX24638.1"/>
    <property type="molecule type" value="Genomic_DNA"/>
</dbReference>
<organism evidence="1 2">
    <name type="scientific">Aidingimonas halophila</name>
    <dbReference type="NCBI Taxonomy" id="574349"/>
    <lineage>
        <taxon>Bacteria</taxon>
        <taxon>Pseudomonadati</taxon>
        <taxon>Pseudomonadota</taxon>
        <taxon>Gammaproteobacteria</taxon>
        <taxon>Oceanospirillales</taxon>
        <taxon>Halomonadaceae</taxon>
        <taxon>Aidingimonas</taxon>
    </lineage>
</organism>
<dbReference type="AlphaFoldDB" id="A0A1H3A5V6"/>
<sequence length="209" mass="22572">MTTTTGPGYRLEGTMLEICSCEVPCPCFIGEDPDGNECFGVIAFHLDSGHAHGVDISGLTLMNVAYIPGNALAGGWRSVVLIDDKADDAQHEALMEAFGGKLGGPLADLAGLIGELVAVERVPIEYDTHQAQGRLQAKGMVEAELMPIQSSPDGTTATIHDSAFTTIKGEPAYIGKSRRYQVNLPQYDMSWSFEGRNTMQTAWRMEHQP</sequence>
<dbReference type="Pfam" id="PF07040">
    <property type="entry name" value="DUF1326"/>
    <property type="match status" value="1"/>
</dbReference>
<gene>
    <name evidence="1" type="ORF">SAMN05443545_104356</name>
</gene>
<proteinExistence type="predicted"/>
<evidence type="ECO:0008006" key="3">
    <source>
        <dbReference type="Google" id="ProtNLM"/>
    </source>
</evidence>
<accession>A0A1H3A5V6</accession>
<reference evidence="1 2" key="1">
    <citation type="submission" date="2016-10" db="EMBL/GenBank/DDBJ databases">
        <authorList>
            <person name="de Groot N.N."/>
        </authorList>
    </citation>
    <scope>NUCLEOTIDE SEQUENCE [LARGE SCALE GENOMIC DNA]</scope>
    <source>
        <strain evidence="1 2">DSM 19219</strain>
    </source>
</reference>